<accession>A0A0B1ZL01</accession>
<organism evidence="6 7">
    <name type="scientific">Novosphingobium malaysiense</name>
    <dbReference type="NCBI Taxonomy" id="1348853"/>
    <lineage>
        <taxon>Bacteria</taxon>
        <taxon>Pseudomonadati</taxon>
        <taxon>Pseudomonadota</taxon>
        <taxon>Alphaproteobacteria</taxon>
        <taxon>Sphingomonadales</taxon>
        <taxon>Sphingomonadaceae</taxon>
        <taxon>Novosphingobium</taxon>
    </lineage>
</organism>
<keyword evidence="3" id="KW-0804">Transcription</keyword>
<name>A0A0B1ZL01_9SPHN</name>
<keyword evidence="7" id="KW-1185">Reference proteome</keyword>
<dbReference type="EMBL" id="JTDI01000006">
    <property type="protein sequence ID" value="KHK89858.1"/>
    <property type="molecule type" value="Genomic_DNA"/>
</dbReference>
<proteinExistence type="predicted"/>
<sequence>MSMATRQRRSHAERKAESELALLNAAINVIAEAGVGAVTFEALGRTSGLSRGLATVRFGSKSGLIEAVLHHLHERQEALIRQHHFDDMRGIDAVLGYVELCLRDMGHRNEAKAYFMLLSSAVAEGSDLRASFAKTHSVVKTHLQRWVERGLEDGSVGSSIDPHDAGLMIGSLMFGISMQLLVDPSTEIEPLREASIAMLRKSLAA</sequence>
<evidence type="ECO:0000259" key="5">
    <source>
        <dbReference type="PROSITE" id="PS50977"/>
    </source>
</evidence>
<dbReference type="InterPro" id="IPR036271">
    <property type="entry name" value="Tet_transcr_reg_TetR-rel_C_sf"/>
</dbReference>
<dbReference type="GO" id="GO:0003677">
    <property type="term" value="F:DNA binding"/>
    <property type="evidence" value="ECO:0007669"/>
    <property type="project" value="UniProtKB-UniRule"/>
</dbReference>
<evidence type="ECO:0000256" key="1">
    <source>
        <dbReference type="ARBA" id="ARBA00023015"/>
    </source>
</evidence>
<evidence type="ECO:0000313" key="7">
    <source>
        <dbReference type="Proteomes" id="UP000031057"/>
    </source>
</evidence>
<evidence type="ECO:0000256" key="3">
    <source>
        <dbReference type="ARBA" id="ARBA00023163"/>
    </source>
</evidence>
<dbReference type="STRING" id="1348853.LK12_18285"/>
<dbReference type="Proteomes" id="UP000031057">
    <property type="component" value="Unassembled WGS sequence"/>
</dbReference>
<evidence type="ECO:0000256" key="2">
    <source>
        <dbReference type="ARBA" id="ARBA00023125"/>
    </source>
</evidence>
<feature type="DNA-binding region" description="H-T-H motif" evidence="4">
    <location>
        <begin position="39"/>
        <end position="58"/>
    </location>
</feature>
<feature type="domain" description="HTH tetR-type" evidence="5">
    <location>
        <begin position="16"/>
        <end position="76"/>
    </location>
</feature>
<dbReference type="PANTHER" id="PTHR47506">
    <property type="entry name" value="TRANSCRIPTIONAL REGULATORY PROTEIN"/>
    <property type="match status" value="1"/>
</dbReference>
<comment type="caution">
    <text evidence="6">The sequence shown here is derived from an EMBL/GenBank/DDBJ whole genome shotgun (WGS) entry which is preliminary data.</text>
</comment>
<protein>
    <recommendedName>
        <fullName evidence="5">HTH tetR-type domain-containing protein</fullName>
    </recommendedName>
</protein>
<gene>
    <name evidence="6" type="ORF">LK12_18285</name>
</gene>
<reference evidence="6 7" key="1">
    <citation type="submission" date="2014-10" db="EMBL/GenBank/DDBJ databases">
        <title>Genome sequence of Novosphingobium malaysiense MUSC 273(T).</title>
        <authorList>
            <person name="Lee L.-H."/>
        </authorList>
    </citation>
    <scope>NUCLEOTIDE SEQUENCE [LARGE SCALE GENOMIC DNA]</scope>
    <source>
        <strain evidence="6 7">MUSC 273</strain>
    </source>
</reference>
<evidence type="ECO:0000256" key="4">
    <source>
        <dbReference type="PROSITE-ProRule" id="PRU00335"/>
    </source>
</evidence>
<dbReference type="Pfam" id="PF00440">
    <property type="entry name" value="TetR_N"/>
    <property type="match status" value="1"/>
</dbReference>
<dbReference type="OrthoDB" id="9805134at2"/>
<dbReference type="InterPro" id="IPR001647">
    <property type="entry name" value="HTH_TetR"/>
</dbReference>
<evidence type="ECO:0000313" key="6">
    <source>
        <dbReference type="EMBL" id="KHK89858.1"/>
    </source>
</evidence>
<dbReference type="InterPro" id="IPR009057">
    <property type="entry name" value="Homeodomain-like_sf"/>
</dbReference>
<dbReference type="Gene3D" id="1.10.357.10">
    <property type="entry name" value="Tetracycline Repressor, domain 2"/>
    <property type="match status" value="1"/>
</dbReference>
<dbReference type="SUPFAM" id="SSF48498">
    <property type="entry name" value="Tetracyclin repressor-like, C-terminal domain"/>
    <property type="match status" value="1"/>
</dbReference>
<dbReference type="AlphaFoldDB" id="A0A0B1ZL01"/>
<dbReference type="PROSITE" id="PS50977">
    <property type="entry name" value="HTH_TETR_2"/>
    <property type="match status" value="1"/>
</dbReference>
<keyword evidence="2 4" id="KW-0238">DNA-binding</keyword>
<dbReference type="SUPFAM" id="SSF46689">
    <property type="entry name" value="Homeodomain-like"/>
    <property type="match status" value="1"/>
</dbReference>
<dbReference type="PANTHER" id="PTHR47506:SF6">
    <property type="entry name" value="HTH-TYPE TRANSCRIPTIONAL REPRESSOR NEMR"/>
    <property type="match status" value="1"/>
</dbReference>
<keyword evidence="1" id="KW-0805">Transcription regulation</keyword>